<name>A0A3N1HC87_9PSEU</name>
<feature type="domain" description="TNT" evidence="2">
    <location>
        <begin position="811"/>
        <end position="895"/>
    </location>
</feature>
<organism evidence="4 5">
    <name type="scientific">Saccharothrix texasensis</name>
    <dbReference type="NCBI Taxonomy" id="103734"/>
    <lineage>
        <taxon>Bacteria</taxon>
        <taxon>Bacillati</taxon>
        <taxon>Actinomycetota</taxon>
        <taxon>Actinomycetes</taxon>
        <taxon>Pseudonocardiales</taxon>
        <taxon>Pseudonocardiaceae</taxon>
        <taxon>Saccharothrix</taxon>
    </lineage>
</organism>
<feature type="compositionally biased region" description="Low complexity" evidence="1">
    <location>
        <begin position="221"/>
        <end position="230"/>
    </location>
</feature>
<feature type="region of interest" description="Disordered" evidence="1">
    <location>
        <begin position="468"/>
        <end position="578"/>
    </location>
</feature>
<reference evidence="4 5" key="1">
    <citation type="submission" date="2018-11" db="EMBL/GenBank/DDBJ databases">
        <title>Sequencing the genomes of 1000 actinobacteria strains.</title>
        <authorList>
            <person name="Klenk H.-P."/>
        </authorList>
    </citation>
    <scope>NUCLEOTIDE SEQUENCE [LARGE SCALE GENOMIC DNA]</scope>
    <source>
        <strain evidence="4 5">DSM 44231</strain>
    </source>
</reference>
<evidence type="ECO:0000313" key="4">
    <source>
        <dbReference type="EMBL" id="ROP40124.1"/>
    </source>
</evidence>
<feature type="compositionally biased region" description="Gly residues" evidence="1">
    <location>
        <begin position="335"/>
        <end position="365"/>
    </location>
</feature>
<feature type="compositionally biased region" description="Basic and acidic residues" evidence="1">
    <location>
        <begin position="549"/>
        <end position="578"/>
    </location>
</feature>
<dbReference type="EMBL" id="RJKM01000001">
    <property type="protein sequence ID" value="ROP40124.1"/>
    <property type="molecule type" value="Genomic_DNA"/>
</dbReference>
<feature type="region of interest" description="Disordered" evidence="1">
    <location>
        <begin position="171"/>
        <end position="246"/>
    </location>
</feature>
<comment type="caution">
    <text evidence="4">The sequence shown here is derived from an EMBL/GenBank/DDBJ whole genome shotgun (WGS) entry which is preliminary data.</text>
</comment>
<protein>
    <submittedName>
        <fullName evidence="4">Uncharacterized protein DUF4237</fullName>
    </submittedName>
</protein>
<dbReference type="OrthoDB" id="4745173at2"/>
<evidence type="ECO:0000259" key="2">
    <source>
        <dbReference type="Pfam" id="PF14021"/>
    </source>
</evidence>
<feature type="region of interest" description="Disordered" evidence="1">
    <location>
        <begin position="667"/>
        <end position="687"/>
    </location>
</feature>
<dbReference type="Pfam" id="PF25547">
    <property type="entry name" value="WXG100_2"/>
    <property type="match status" value="1"/>
</dbReference>
<evidence type="ECO:0000313" key="5">
    <source>
        <dbReference type="Proteomes" id="UP000268727"/>
    </source>
</evidence>
<dbReference type="PANTHER" id="PTHR42059:SF1">
    <property type="entry name" value="TNT DOMAIN-CONTAINING PROTEIN"/>
    <property type="match status" value="1"/>
</dbReference>
<feature type="region of interest" description="Disordered" evidence="1">
    <location>
        <begin position="419"/>
        <end position="450"/>
    </location>
</feature>
<feature type="compositionally biased region" description="Low complexity" evidence="1">
    <location>
        <begin position="468"/>
        <end position="496"/>
    </location>
</feature>
<feature type="compositionally biased region" description="Gly residues" evidence="1">
    <location>
        <begin position="231"/>
        <end position="244"/>
    </location>
</feature>
<sequence>MGIELPAELAEVAAKAGVSWPQADEDKLRASATAWREAGTKLSTLAGESDGSAGKALTAMTGSTGDAARGHWNKFTAPDGTLNSVLRGCHAAADRLDHAAEQIGAAKVELVRELVNLAKNNDAAQQAANAGHPTALLGLDAAVRGAAANVAHLTDALTSAVRLDSGVQIGGHQPPVAANPGVHAPDAGPGQGPGAGQPQGGLPAGGGRGLLDGLLPGGSEGAAPGAQPPGSAGGPPAGGAGAAPGNGQATGPVGGLLGVVTDTVNVVTAPVVGLVETVAPPLAAVVEPVLDKAGEAVHTVGGAVDDTVGRTVQGAADTAQGLAGAVTPGQDNGPGRSGDGPGHGNGPGHGQGQGGGAGSGPGAVPGQGNAVGNLVGNVVNPVLGAAGPVVDAVTRPEGTVTQSAAAVLDRPLLPHAEAPHAAAQPAAPAANQAGPQGPSFSGPSVGGAPSAAPAAAAAVAQGPAANAAANTQAPGQQAAQAGSPAAKAEARAAQAVQPPPGQPQPGQPQPGQGPAGQGQAQGQSGSGQGQAGQNQNQGQNQGAPAKGEAAAKAEGQAKAEAQPKSEAQAKADSSAKPELKDVQKDLKDALAAVGEQVRDGDLAFAIVPVPLGGRDTTAPPLPTGTTSALLPTEPVDTPPAARVPAARTAQPTTEAAALFLLHMFPGGTLPPPGTAPARQLPPPSEDETFAAGLRFEPQGHPDGHLVDASAQFGLDLRAVSQDALRSRLSGAEPTGPVSTDPVPAVNRPRLALTPGVAPDPVLLEGYDALAGLHERDWDRRFLVRADPPEYAWPPGELFPEGGYEAGQPGVLAVGVELDRFGGPEGRVLSQLGTAYAERSLPPALVAAGYHRYRVVQVLPVWFTLSAEWFGQPGGGVRFRATYPVADLVALGYLEEMA</sequence>
<dbReference type="InterPro" id="IPR057746">
    <property type="entry name" value="CpnT-like_N"/>
</dbReference>
<feature type="region of interest" description="Disordered" evidence="1">
    <location>
        <begin position="322"/>
        <end position="368"/>
    </location>
</feature>
<dbReference type="AlphaFoldDB" id="A0A3N1HC87"/>
<dbReference type="GO" id="GO:0050135">
    <property type="term" value="F:NADP+ nucleosidase activity"/>
    <property type="evidence" value="ECO:0007669"/>
    <property type="project" value="InterPro"/>
</dbReference>
<proteinExistence type="predicted"/>
<accession>A0A3N1HC87</accession>
<evidence type="ECO:0000259" key="3">
    <source>
        <dbReference type="Pfam" id="PF25547"/>
    </source>
</evidence>
<feature type="domain" description="Outer membrane channel protein CpnT-like N-terminal" evidence="3">
    <location>
        <begin position="10"/>
        <end position="129"/>
    </location>
</feature>
<dbReference type="Proteomes" id="UP000268727">
    <property type="component" value="Unassembled WGS sequence"/>
</dbReference>
<feature type="compositionally biased region" description="Low complexity" evidence="1">
    <location>
        <begin position="509"/>
        <end position="523"/>
    </location>
</feature>
<dbReference type="RefSeq" id="WP_123745474.1">
    <property type="nucleotide sequence ID" value="NZ_RJKM01000001.1"/>
</dbReference>
<dbReference type="Pfam" id="PF14021">
    <property type="entry name" value="TNT"/>
    <property type="match status" value="1"/>
</dbReference>
<feature type="compositionally biased region" description="Low complexity" evidence="1">
    <location>
        <begin position="531"/>
        <end position="548"/>
    </location>
</feature>
<feature type="compositionally biased region" description="Gly residues" evidence="1">
    <location>
        <begin position="189"/>
        <end position="220"/>
    </location>
</feature>
<gene>
    <name evidence="4" type="ORF">EDD40_5529</name>
</gene>
<feature type="compositionally biased region" description="Pro residues" evidence="1">
    <location>
        <begin position="497"/>
        <end position="508"/>
    </location>
</feature>
<dbReference type="PANTHER" id="PTHR42059">
    <property type="entry name" value="TNT DOMAIN-CONTAINING PROTEIN"/>
    <property type="match status" value="1"/>
</dbReference>
<feature type="region of interest" description="Disordered" evidence="1">
    <location>
        <begin position="615"/>
        <end position="635"/>
    </location>
</feature>
<dbReference type="InterPro" id="IPR025331">
    <property type="entry name" value="TNT"/>
</dbReference>
<evidence type="ECO:0000256" key="1">
    <source>
        <dbReference type="SAM" id="MobiDB-lite"/>
    </source>
</evidence>
<keyword evidence="5" id="KW-1185">Reference proteome</keyword>
<feature type="compositionally biased region" description="Pro residues" evidence="1">
    <location>
        <begin position="668"/>
        <end position="683"/>
    </location>
</feature>
<dbReference type="InterPro" id="IPR053024">
    <property type="entry name" value="Fungal_surface_NADase"/>
</dbReference>